<dbReference type="EMBL" id="CP101527">
    <property type="protein sequence ID" value="UZW73745.1"/>
    <property type="molecule type" value="Genomic_DNA"/>
</dbReference>
<protein>
    <submittedName>
        <fullName evidence="2">GrxA family glutaredoxin</fullName>
    </submittedName>
</protein>
<gene>
    <name evidence="2" type="ORF">NNL22_11925</name>
</gene>
<dbReference type="NCBIfam" id="NF008401">
    <property type="entry name" value="PRK11200.1"/>
    <property type="match status" value="1"/>
</dbReference>
<dbReference type="AlphaFoldDB" id="A0A9E8KP19"/>
<evidence type="ECO:0000313" key="2">
    <source>
        <dbReference type="EMBL" id="UZW73745.1"/>
    </source>
</evidence>
<dbReference type="InterPro" id="IPR014025">
    <property type="entry name" value="Glutaredoxin_subgr"/>
</dbReference>
<dbReference type="PRINTS" id="PR00160">
    <property type="entry name" value="GLUTAREDOXIN"/>
</dbReference>
<evidence type="ECO:0000259" key="1">
    <source>
        <dbReference type="Pfam" id="PF00462"/>
    </source>
</evidence>
<evidence type="ECO:0000313" key="3">
    <source>
        <dbReference type="Proteomes" id="UP001164472"/>
    </source>
</evidence>
<feature type="domain" description="Glutaredoxin" evidence="1">
    <location>
        <begin position="4"/>
        <end position="65"/>
    </location>
</feature>
<dbReference type="Proteomes" id="UP001164472">
    <property type="component" value="Chromosome"/>
</dbReference>
<dbReference type="KEGG" id="asem:NNL22_11925"/>
<dbReference type="RefSeq" id="WP_251809886.1">
    <property type="nucleotide sequence ID" value="NZ_CP101527.1"/>
</dbReference>
<keyword evidence="3" id="KW-1185">Reference proteome</keyword>
<accession>A0A9E8KP19</accession>
<organism evidence="2 3">
    <name type="scientific">Alkalimarinus sediminis</name>
    <dbReference type="NCBI Taxonomy" id="1632866"/>
    <lineage>
        <taxon>Bacteria</taxon>
        <taxon>Pseudomonadati</taxon>
        <taxon>Pseudomonadota</taxon>
        <taxon>Gammaproteobacteria</taxon>
        <taxon>Alteromonadales</taxon>
        <taxon>Alteromonadaceae</taxon>
        <taxon>Alkalimarinus</taxon>
    </lineage>
</organism>
<dbReference type="SUPFAM" id="SSF52833">
    <property type="entry name" value="Thioredoxin-like"/>
    <property type="match status" value="1"/>
</dbReference>
<dbReference type="InterPro" id="IPR002109">
    <property type="entry name" value="Glutaredoxin"/>
</dbReference>
<dbReference type="PROSITE" id="PS51354">
    <property type="entry name" value="GLUTAREDOXIN_2"/>
    <property type="match status" value="1"/>
</dbReference>
<dbReference type="Pfam" id="PF00462">
    <property type="entry name" value="Glutaredoxin"/>
    <property type="match status" value="1"/>
</dbReference>
<dbReference type="InterPro" id="IPR036249">
    <property type="entry name" value="Thioredoxin-like_sf"/>
</dbReference>
<name>A0A9E8KP19_9ALTE</name>
<proteinExistence type="predicted"/>
<sequence>MKRVTIFGKPGCGFCQRAKQLCEIKEFDYRYIDIFEEGISQADLEKTVGKKVETVPQIFIGQEYIGGFTEFDKHVAELSLS</sequence>
<dbReference type="CDD" id="cd02066">
    <property type="entry name" value="GRX_family"/>
    <property type="match status" value="1"/>
</dbReference>
<reference evidence="2" key="1">
    <citation type="submission" date="2022-07" db="EMBL/GenBank/DDBJ databases">
        <title>Alkalimarinus sp. nov., isolated from gut of a Alitta virens.</title>
        <authorList>
            <person name="Yang A.I."/>
            <person name="Shin N.-R."/>
        </authorList>
    </citation>
    <scope>NUCLEOTIDE SEQUENCE</scope>
    <source>
        <strain evidence="2">FA028</strain>
    </source>
</reference>
<dbReference type="Gene3D" id="3.40.30.10">
    <property type="entry name" value="Glutaredoxin"/>
    <property type="match status" value="1"/>
</dbReference>